<reference evidence="3 4" key="1">
    <citation type="submission" date="2017-02" db="EMBL/GenBank/DDBJ databases">
        <authorList>
            <person name="Peterson S.W."/>
        </authorList>
    </citation>
    <scope>NUCLEOTIDE SEQUENCE [LARGE SCALE GENOMIC DNA]</scope>
    <source>
        <strain evidence="3 4">3F5N</strain>
    </source>
</reference>
<keyword evidence="3" id="KW-0449">Lipoprotein</keyword>
<evidence type="ECO:0000313" key="3">
    <source>
        <dbReference type="EMBL" id="SJM62936.1"/>
    </source>
</evidence>
<dbReference type="Proteomes" id="UP000195766">
    <property type="component" value="Unassembled WGS sequence"/>
</dbReference>
<keyword evidence="1" id="KW-0732">Signal</keyword>
<dbReference type="InterPro" id="IPR025485">
    <property type="entry name" value="DUF4377"/>
</dbReference>
<dbReference type="RefSeq" id="WP_087140679.1">
    <property type="nucleotide sequence ID" value="NZ_FUIE01000049.1"/>
</dbReference>
<evidence type="ECO:0000313" key="4">
    <source>
        <dbReference type="Proteomes" id="UP000195766"/>
    </source>
</evidence>
<feature type="chain" id="PRO_5012684159" evidence="1">
    <location>
        <begin position="21"/>
        <end position="124"/>
    </location>
</feature>
<dbReference type="PROSITE" id="PS51257">
    <property type="entry name" value="PROKAR_LIPOPROTEIN"/>
    <property type="match status" value="1"/>
</dbReference>
<evidence type="ECO:0000259" key="2">
    <source>
        <dbReference type="Pfam" id="PF14302"/>
    </source>
</evidence>
<protein>
    <submittedName>
        <fullName evidence="3">Putative lipoprotein</fullName>
    </submittedName>
</protein>
<feature type="signal peptide" evidence="1">
    <location>
        <begin position="1"/>
        <end position="20"/>
    </location>
</feature>
<gene>
    <name evidence="3" type="ORF">FM111_09185</name>
</gene>
<organism evidence="3 4">
    <name type="scientific">Brevundimonas diminuta 3F5N</name>
    <dbReference type="NCBI Taxonomy" id="1255603"/>
    <lineage>
        <taxon>Bacteria</taxon>
        <taxon>Pseudomonadati</taxon>
        <taxon>Pseudomonadota</taxon>
        <taxon>Alphaproteobacteria</taxon>
        <taxon>Caulobacterales</taxon>
        <taxon>Caulobacteraceae</taxon>
        <taxon>Brevundimonas</taxon>
    </lineage>
</organism>
<sequence length="124" mass="13434">MTRTFASLSAVALLALGACAQTPAVEPAPLVPAGQGDVVEKVVYVASEVRPCTAGVARTTCLQVRETESQPWELHYFGYEGFEHKPGVEYRLRVRGTPVANPPADASSVRWSLIEILDQKPAQR</sequence>
<evidence type="ECO:0000256" key="1">
    <source>
        <dbReference type="SAM" id="SignalP"/>
    </source>
</evidence>
<dbReference type="EMBL" id="FUIE01000049">
    <property type="protein sequence ID" value="SJM62936.1"/>
    <property type="molecule type" value="Genomic_DNA"/>
</dbReference>
<name>A0A1R4G468_BREDI</name>
<proteinExistence type="predicted"/>
<dbReference type="OrthoDB" id="5489750at2"/>
<feature type="domain" description="DUF4377" evidence="2">
    <location>
        <begin position="44"/>
        <end position="119"/>
    </location>
</feature>
<dbReference type="AlphaFoldDB" id="A0A1R4G468"/>
<accession>A0A1R4G468</accession>
<dbReference type="Pfam" id="PF14302">
    <property type="entry name" value="DUF4377"/>
    <property type="match status" value="1"/>
</dbReference>